<dbReference type="Proteomes" id="UP001165287">
    <property type="component" value="Unassembled WGS sequence"/>
</dbReference>
<organism evidence="2 3">
    <name type="scientific">Metabacillus rhizolycopersici</name>
    <dbReference type="NCBI Taxonomy" id="2875709"/>
    <lineage>
        <taxon>Bacteria</taxon>
        <taxon>Bacillati</taxon>
        <taxon>Bacillota</taxon>
        <taxon>Bacilli</taxon>
        <taxon>Bacillales</taxon>
        <taxon>Bacillaceae</taxon>
        <taxon>Metabacillus</taxon>
    </lineage>
</organism>
<keyword evidence="1" id="KW-0472">Membrane</keyword>
<sequence>MKKWMVALIIGMLLIHIKPAIAEEVYDWESLNKISDSALQLAKQERFSESAQLLKYFAVKFEEIPIDREFISLDQFRTITSTHKNALDVIQKENITTDEKVRSLTKFRLVVDAMVSEYQPLWGSMESSIMETFSQMKSDVEEGDNQSFQHDWNQFLALYEVIYPSIQVDLESQQIKRMDDHISVVEDRLFQVIPEINRVKQLAVMEEDLKALFARVKDDEADPSLLWVMISTGSIILLSLSYVGWRKYSGEKEKVAKREINKE</sequence>
<dbReference type="EMBL" id="JAIQUM010000033">
    <property type="protein sequence ID" value="MBZ5751489.1"/>
    <property type="molecule type" value="Genomic_DNA"/>
</dbReference>
<accession>A0ABS7UTF4</accession>
<name>A0ABS7UTF4_9BACI</name>
<proteinExistence type="predicted"/>
<dbReference type="InterPro" id="IPR014231">
    <property type="entry name" value="Spore_YpjB"/>
</dbReference>
<dbReference type="RefSeq" id="WP_224139780.1">
    <property type="nucleotide sequence ID" value="NZ_JAIQUM010000033.1"/>
</dbReference>
<protein>
    <submittedName>
        <fullName evidence="2">Sporulation protein YpjB</fullName>
    </submittedName>
</protein>
<evidence type="ECO:0000313" key="2">
    <source>
        <dbReference type="EMBL" id="MBZ5751489.1"/>
    </source>
</evidence>
<keyword evidence="3" id="KW-1185">Reference proteome</keyword>
<dbReference type="Pfam" id="PF09577">
    <property type="entry name" value="Spore_YpjB"/>
    <property type="match status" value="1"/>
</dbReference>
<dbReference type="NCBIfam" id="TIGR02878">
    <property type="entry name" value="spore_ypjB"/>
    <property type="match status" value="1"/>
</dbReference>
<evidence type="ECO:0000313" key="3">
    <source>
        <dbReference type="Proteomes" id="UP001165287"/>
    </source>
</evidence>
<reference evidence="2" key="1">
    <citation type="submission" date="2024-05" db="EMBL/GenBank/DDBJ databases">
        <title>Metabacillus sp. nov., isolated from the rhizosphere soil of tomato plants.</title>
        <authorList>
            <person name="Ma R."/>
        </authorList>
    </citation>
    <scope>NUCLEOTIDE SEQUENCE</scope>
    <source>
        <strain evidence="2">DBTR6</strain>
    </source>
</reference>
<keyword evidence="1" id="KW-0812">Transmembrane</keyword>
<feature type="transmembrane region" description="Helical" evidence="1">
    <location>
        <begin position="225"/>
        <end position="245"/>
    </location>
</feature>
<comment type="caution">
    <text evidence="2">The sequence shown here is derived from an EMBL/GenBank/DDBJ whole genome shotgun (WGS) entry which is preliminary data.</text>
</comment>
<keyword evidence="1" id="KW-1133">Transmembrane helix</keyword>
<evidence type="ECO:0000256" key="1">
    <source>
        <dbReference type="SAM" id="Phobius"/>
    </source>
</evidence>
<gene>
    <name evidence="2" type="primary">ypjB</name>
    <name evidence="2" type="ORF">K9V48_14830</name>
</gene>